<gene>
    <name evidence="1" type="ORF">EYF80_001082</name>
</gene>
<evidence type="ECO:0000313" key="1">
    <source>
        <dbReference type="EMBL" id="TNN88750.1"/>
    </source>
</evidence>
<dbReference type="EMBL" id="SRLO01000004">
    <property type="protein sequence ID" value="TNN88750.1"/>
    <property type="molecule type" value="Genomic_DNA"/>
</dbReference>
<accession>A0A4Z2JEZ3</accession>
<reference evidence="1 2" key="1">
    <citation type="submission" date="2019-03" db="EMBL/GenBank/DDBJ databases">
        <title>First draft genome of Liparis tanakae, snailfish: a comprehensive survey of snailfish specific genes.</title>
        <authorList>
            <person name="Kim W."/>
            <person name="Song I."/>
            <person name="Jeong J.-H."/>
            <person name="Kim D."/>
            <person name="Kim S."/>
            <person name="Ryu S."/>
            <person name="Song J.Y."/>
            <person name="Lee S.K."/>
        </authorList>
    </citation>
    <scope>NUCLEOTIDE SEQUENCE [LARGE SCALE GENOMIC DNA]</scope>
    <source>
        <tissue evidence="1">Muscle</tissue>
    </source>
</reference>
<dbReference type="AlphaFoldDB" id="A0A4Z2JEZ3"/>
<evidence type="ECO:0000313" key="2">
    <source>
        <dbReference type="Proteomes" id="UP000314294"/>
    </source>
</evidence>
<protein>
    <submittedName>
        <fullName evidence="1">Uncharacterized protein</fullName>
    </submittedName>
</protein>
<proteinExistence type="predicted"/>
<dbReference type="Proteomes" id="UP000314294">
    <property type="component" value="Unassembled WGS sequence"/>
</dbReference>
<organism evidence="1 2">
    <name type="scientific">Liparis tanakae</name>
    <name type="common">Tanaka's snailfish</name>
    <dbReference type="NCBI Taxonomy" id="230148"/>
    <lineage>
        <taxon>Eukaryota</taxon>
        <taxon>Metazoa</taxon>
        <taxon>Chordata</taxon>
        <taxon>Craniata</taxon>
        <taxon>Vertebrata</taxon>
        <taxon>Euteleostomi</taxon>
        <taxon>Actinopterygii</taxon>
        <taxon>Neopterygii</taxon>
        <taxon>Teleostei</taxon>
        <taxon>Neoteleostei</taxon>
        <taxon>Acanthomorphata</taxon>
        <taxon>Eupercaria</taxon>
        <taxon>Perciformes</taxon>
        <taxon>Cottioidei</taxon>
        <taxon>Cottales</taxon>
        <taxon>Liparidae</taxon>
        <taxon>Liparis</taxon>
    </lineage>
</organism>
<keyword evidence="2" id="KW-1185">Reference proteome</keyword>
<name>A0A4Z2JEZ3_9TELE</name>
<sequence length="144" mass="16447">MSSAIYLLSMGPALRREKSLREGMGTALATSLVSSRSCWYRADRLTRIPRKITLKKHKDGRFREPLLKGYAKALLQRLNVQLISWPAPSTLRQSHSSHRQVLRQPPKILTPLQMGMRLCRRMQGERQADDTLHCILGFITQLPG</sequence>
<comment type="caution">
    <text evidence="1">The sequence shown here is derived from an EMBL/GenBank/DDBJ whole genome shotgun (WGS) entry which is preliminary data.</text>
</comment>